<dbReference type="Gene3D" id="2.30.42.10">
    <property type="match status" value="1"/>
</dbReference>
<organism evidence="1 2">
    <name type="scientific">Tribolium castaneum</name>
    <name type="common">Red flour beetle</name>
    <dbReference type="NCBI Taxonomy" id="7070"/>
    <lineage>
        <taxon>Eukaryota</taxon>
        <taxon>Metazoa</taxon>
        <taxon>Ecdysozoa</taxon>
        <taxon>Arthropoda</taxon>
        <taxon>Hexapoda</taxon>
        <taxon>Insecta</taxon>
        <taxon>Pterygota</taxon>
        <taxon>Neoptera</taxon>
        <taxon>Endopterygota</taxon>
        <taxon>Coleoptera</taxon>
        <taxon>Polyphaga</taxon>
        <taxon>Cucujiformia</taxon>
        <taxon>Tenebrionidae</taxon>
        <taxon>Tenebrionidae incertae sedis</taxon>
        <taxon>Tribolium</taxon>
    </lineage>
</organism>
<keyword evidence="2" id="KW-1185">Reference proteome</keyword>
<dbReference type="AlphaFoldDB" id="A0A139WHM3"/>
<protein>
    <submittedName>
        <fullName evidence="1">Uncharacterized protein</fullName>
    </submittedName>
</protein>
<proteinExistence type="predicted"/>
<evidence type="ECO:0000313" key="2">
    <source>
        <dbReference type="Proteomes" id="UP000007266"/>
    </source>
</evidence>
<name>A0A139WHM3_TRICA</name>
<dbReference type="Proteomes" id="UP000007266">
    <property type="component" value="Linkage group 5"/>
</dbReference>
<reference evidence="1 2" key="1">
    <citation type="journal article" date="2008" name="Nature">
        <title>The genome of the model beetle and pest Tribolium castaneum.</title>
        <authorList>
            <consortium name="Tribolium Genome Sequencing Consortium"/>
            <person name="Richards S."/>
            <person name="Gibbs R.A."/>
            <person name="Weinstock G.M."/>
            <person name="Brown S.J."/>
            <person name="Denell R."/>
            <person name="Beeman R.W."/>
            <person name="Gibbs R."/>
            <person name="Beeman R.W."/>
            <person name="Brown S.J."/>
            <person name="Bucher G."/>
            <person name="Friedrich M."/>
            <person name="Grimmelikhuijzen C.J."/>
            <person name="Klingler M."/>
            <person name="Lorenzen M."/>
            <person name="Richards S."/>
            <person name="Roth S."/>
            <person name="Schroder R."/>
            <person name="Tautz D."/>
            <person name="Zdobnov E.M."/>
            <person name="Muzny D."/>
            <person name="Gibbs R.A."/>
            <person name="Weinstock G.M."/>
            <person name="Attaway T."/>
            <person name="Bell S."/>
            <person name="Buhay C.J."/>
            <person name="Chandrabose M.N."/>
            <person name="Chavez D."/>
            <person name="Clerk-Blankenburg K.P."/>
            <person name="Cree A."/>
            <person name="Dao M."/>
            <person name="Davis C."/>
            <person name="Chacko J."/>
            <person name="Dinh H."/>
            <person name="Dugan-Rocha S."/>
            <person name="Fowler G."/>
            <person name="Garner T.T."/>
            <person name="Garnes J."/>
            <person name="Gnirke A."/>
            <person name="Hawes A."/>
            <person name="Hernandez J."/>
            <person name="Hines S."/>
            <person name="Holder M."/>
            <person name="Hume J."/>
            <person name="Jhangiani S.N."/>
            <person name="Joshi V."/>
            <person name="Khan Z.M."/>
            <person name="Jackson L."/>
            <person name="Kovar C."/>
            <person name="Kowis A."/>
            <person name="Lee S."/>
            <person name="Lewis L.R."/>
            <person name="Margolis J."/>
            <person name="Morgan M."/>
            <person name="Nazareth L.V."/>
            <person name="Nguyen N."/>
            <person name="Okwuonu G."/>
            <person name="Parker D."/>
            <person name="Richards S."/>
            <person name="Ruiz S.J."/>
            <person name="Santibanez J."/>
            <person name="Savard J."/>
            <person name="Scherer S.E."/>
            <person name="Schneider B."/>
            <person name="Sodergren E."/>
            <person name="Tautz D."/>
            <person name="Vattahil S."/>
            <person name="Villasana D."/>
            <person name="White C.S."/>
            <person name="Wright R."/>
            <person name="Park Y."/>
            <person name="Beeman R.W."/>
            <person name="Lord J."/>
            <person name="Oppert B."/>
            <person name="Lorenzen M."/>
            <person name="Brown S."/>
            <person name="Wang L."/>
            <person name="Savard J."/>
            <person name="Tautz D."/>
            <person name="Richards S."/>
            <person name="Weinstock G."/>
            <person name="Gibbs R.A."/>
            <person name="Liu Y."/>
            <person name="Worley K."/>
            <person name="Weinstock G."/>
            <person name="Elsik C.G."/>
            <person name="Reese J.T."/>
            <person name="Elhaik E."/>
            <person name="Landan G."/>
            <person name="Graur D."/>
            <person name="Arensburger P."/>
            <person name="Atkinson P."/>
            <person name="Beeman R.W."/>
            <person name="Beidler J."/>
            <person name="Brown S.J."/>
            <person name="Demuth J.P."/>
            <person name="Drury D.W."/>
            <person name="Du Y.Z."/>
            <person name="Fujiwara H."/>
            <person name="Lorenzen M."/>
            <person name="Maselli V."/>
            <person name="Osanai M."/>
            <person name="Park Y."/>
            <person name="Robertson H.M."/>
            <person name="Tu Z."/>
            <person name="Wang J.J."/>
            <person name="Wang S."/>
            <person name="Richards S."/>
            <person name="Song H."/>
            <person name="Zhang L."/>
            <person name="Sodergren E."/>
            <person name="Werner D."/>
            <person name="Stanke M."/>
            <person name="Morgenstern B."/>
            <person name="Solovyev V."/>
            <person name="Kosarev P."/>
            <person name="Brown G."/>
            <person name="Chen H.C."/>
            <person name="Ermolaeva O."/>
            <person name="Hlavina W."/>
            <person name="Kapustin Y."/>
            <person name="Kiryutin B."/>
            <person name="Kitts P."/>
            <person name="Maglott D."/>
            <person name="Pruitt K."/>
            <person name="Sapojnikov V."/>
            <person name="Souvorov A."/>
            <person name="Mackey A.J."/>
            <person name="Waterhouse R.M."/>
            <person name="Wyder S."/>
            <person name="Zdobnov E.M."/>
            <person name="Zdobnov E.M."/>
            <person name="Wyder S."/>
            <person name="Kriventseva E.V."/>
            <person name="Kadowaki T."/>
            <person name="Bork P."/>
            <person name="Aranda M."/>
            <person name="Bao R."/>
            <person name="Beermann A."/>
            <person name="Berns N."/>
            <person name="Bolognesi R."/>
            <person name="Bonneton F."/>
            <person name="Bopp D."/>
            <person name="Brown S.J."/>
            <person name="Bucher G."/>
            <person name="Butts T."/>
            <person name="Chaumot A."/>
            <person name="Denell R.E."/>
            <person name="Ferrier D.E."/>
            <person name="Friedrich M."/>
            <person name="Gordon C.M."/>
            <person name="Jindra M."/>
            <person name="Klingler M."/>
            <person name="Lan Q."/>
            <person name="Lattorff H.M."/>
            <person name="Laudet V."/>
            <person name="von Levetsow C."/>
            <person name="Liu Z."/>
            <person name="Lutz R."/>
            <person name="Lynch J.A."/>
            <person name="da Fonseca R.N."/>
            <person name="Posnien N."/>
            <person name="Reuter R."/>
            <person name="Roth S."/>
            <person name="Savard J."/>
            <person name="Schinko J.B."/>
            <person name="Schmitt C."/>
            <person name="Schoppmeier M."/>
            <person name="Schroder R."/>
            <person name="Shippy T.D."/>
            <person name="Simonnet F."/>
            <person name="Marques-Souza H."/>
            <person name="Tautz D."/>
            <person name="Tomoyasu Y."/>
            <person name="Trauner J."/>
            <person name="Van der Zee M."/>
            <person name="Vervoort M."/>
            <person name="Wittkopp N."/>
            <person name="Wimmer E.A."/>
            <person name="Yang X."/>
            <person name="Jones A.K."/>
            <person name="Sattelle D.B."/>
            <person name="Ebert P.R."/>
            <person name="Nelson D."/>
            <person name="Scott J.G."/>
            <person name="Beeman R.W."/>
            <person name="Muthukrishnan S."/>
            <person name="Kramer K.J."/>
            <person name="Arakane Y."/>
            <person name="Beeman R.W."/>
            <person name="Zhu Q."/>
            <person name="Hogenkamp D."/>
            <person name="Dixit R."/>
            <person name="Oppert B."/>
            <person name="Jiang H."/>
            <person name="Zou Z."/>
            <person name="Marshall J."/>
            <person name="Elpidina E."/>
            <person name="Vinokurov K."/>
            <person name="Oppert C."/>
            <person name="Zou Z."/>
            <person name="Evans J."/>
            <person name="Lu Z."/>
            <person name="Zhao P."/>
            <person name="Sumathipala N."/>
            <person name="Altincicek B."/>
            <person name="Vilcinskas A."/>
            <person name="Williams M."/>
            <person name="Hultmark D."/>
            <person name="Hetru C."/>
            <person name="Jiang H."/>
            <person name="Grimmelikhuijzen C.J."/>
            <person name="Hauser F."/>
            <person name="Cazzamali G."/>
            <person name="Williamson M."/>
            <person name="Park Y."/>
            <person name="Li B."/>
            <person name="Tanaka Y."/>
            <person name="Predel R."/>
            <person name="Neupert S."/>
            <person name="Schachtner J."/>
            <person name="Verleyen P."/>
            <person name="Raible F."/>
            <person name="Bork P."/>
            <person name="Friedrich M."/>
            <person name="Walden K.K."/>
            <person name="Robertson H.M."/>
            <person name="Angeli S."/>
            <person name="Foret S."/>
            <person name="Bucher G."/>
            <person name="Schuetz S."/>
            <person name="Maleszka R."/>
            <person name="Wimmer E.A."/>
            <person name="Beeman R.W."/>
            <person name="Lorenzen M."/>
            <person name="Tomoyasu Y."/>
            <person name="Miller S.C."/>
            <person name="Grossmann D."/>
            <person name="Bucher G."/>
        </authorList>
    </citation>
    <scope>NUCLEOTIDE SEQUENCE [LARGE SCALE GENOMIC DNA]</scope>
    <source>
        <strain evidence="1 2">Georgia GA2</strain>
    </source>
</reference>
<evidence type="ECO:0000313" key="1">
    <source>
        <dbReference type="EMBL" id="KYB27355.1"/>
    </source>
</evidence>
<dbReference type="EMBL" id="KQ971343">
    <property type="protein sequence ID" value="KYB27355.1"/>
    <property type="molecule type" value="Genomic_DNA"/>
</dbReference>
<reference evidence="1 2" key="2">
    <citation type="journal article" date="2010" name="Nucleic Acids Res.">
        <title>BeetleBase in 2010: revisions to provide comprehensive genomic information for Tribolium castaneum.</title>
        <authorList>
            <person name="Kim H.S."/>
            <person name="Murphy T."/>
            <person name="Xia J."/>
            <person name="Caragea D."/>
            <person name="Park Y."/>
            <person name="Beeman R.W."/>
            <person name="Lorenzen M.D."/>
            <person name="Butcher S."/>
            <person name="Manak J.R."/>
            <person name="Brown S.J."/>
        </authorList>
    </citation>
    <scope>GENOME REANNOTATION</scope>
    <source>
        <strain evidence="1 2">Georgia GA2</strain>
    </source>
</reference>
<dbReference type="InterPro" id="IPR036034">
    <property type="entry name" value="PDZ_sf"/>
</dbReference>
<accession>A0A139WHM3</accession>
<dbReference type="SUPFAM" id="SSF50156">
    <property type="entry name" value="PDZ domain-like"/>
    <property type="match status" value="1"/>
</dbReference>
<gene>
    <name evidence="1" type="primary">AUGUSTUS-3.0.2_33207</name>
    <name evidence="1" type="ORF">TcasGA2_TC033207</name>
</gene>
<sequence>MASLITVRLSKGDSPSLGFRLQGGKDFGTPLVIQKLHLDAQASFRSIASLLYTSEMRHLPSNRHFGDDPSFGVKLPNRGSCVLLVSVAKNSKLEQSLALCGRSVPLAKLANG</sequence>
<dbReference type="InParanoid" id="A0A139WHM3"/>